<reference evidence="1 2" key="1">
    <citation type="submission" date="2019-03" db="EMBL/GenBank/DDBJ databases">
        <title>Genomic Encyclopedia of Type Strains, Phase IV (KMG-IV): sequencing the most valuable type-strain genomes for metagenomic binning, comparative biology and taxonomic classification.</title>
        <authorList>
            <person name="Goeker M."/>
        </authorList>
    </citation>
    <scope>NUCLEOTIDE SEQUENCE [LARGE SCALE GENOMIC DNA]</scope>
    <source>
        <strain evidence="1 2">DSM 25059</strain>
    </source>
</reference>
<accession>A0A4R6FJU7</accession>
<sequence length="266" mass="30020">MAQNTKIEWCDHTFNPWIGCTRVGPGCGLPTAPGEPEGAGCYAETLMDHRYGRVEWGAGRPRARTAVSTWNQPRRWNRDAEKAETRPFVFCASLADVFDNEVPEQWRADLFELIEETPNLVWLLLTKRICNVRKMTDPMRGCRIIPPNVAIGATMVTQREYDRDARQLAEVKHFADVLFTFGSFEPLLGSIIIDDNAPDWIIVGGESGRNARPMDLHWARSLQRQAFHHGRVFNFKQRGGSSSDKGGHYLDGQTYFARPSIGKVAA</sequence>
<dbReference type="OrthoDB" id="9787478at2"/>
<dbReference type="AlphaFoldDB" id="A0A4R6FJU7"/>
<dbReference type="InterPro" id="IPR011101">
    <property type="entry name" value="DUF5131"/>
</dbReference>
<keyword evidence="2" id="KW-1185">Reference proteome</keyword>
<proteinExistence type="predicted"/>
<dbReference type="Pfam" id="PF07505">
    <property type="entry name" value="DUF5131"/>
    <property type="match status" value="1"/>
</dbReference>
<evidence type="ECO:0000313" key="1">
    <source>
        <dbReference type="EMBL" id="TDN81732.1"/>
    </source>
</evidence>
<name>A0A4R6FJU7_9SPHN</name>
<gene>
    <name evidence="1" type="ORF">EV664_107134</name>
</gene>
<comment type="caution">
    <text evidence="1">The sequence shown here is derived from an EMBL/GenBank/DDBJ whole genome shotgun (WGS) entry which is preliminary data.</text>
</comment>
<dbReference type="RefSeq" id="WP_133495854.1">
    <property type="nucleotide sequence ID" value="NZ_BMLU01000007.1"/>
</dbReference>
<evidence type="ECO:0000313" key="2">
    <source>
        <dbReference type="Proteomes" id="UP000295493"/>
    </source>
</evidence>
<dbReference type="EMBL" id="SNWD01000007">
    <property type="protein sequence ID" value="TDN81732.1"/>
    <property type="molecule type" value="Genomic_DNA"/>
</dbReference>
<organism evidence="1 2">
    <name type="scientific">Stakelama pacifica</name>
    <dbReference type="NCBI Taxonomy" id="517720"/>
    <lineage>
        <taxon>Bacteria</taxon>
        <taxon>Pseudomonadati</taxon>
        <taxon>Pseudomonadota</taxon>
        <taxon>Alphaproteobacteria</taxon>
        <taxon>Sphingomonadales</taxon>
        <taxon>Sphingomonadaceae</taxon>
        <taxon>Stakelama</taxon>
    </lineage>
</organism>
<dbReference type="Proteomes" id="UP000295493">
    <property type="component" value="Unassembled WGS sequence"/>
</dbReference>
<protein>
    <submittedName>
        <fullName evidence="1">Protein gp37</fullName>
    </submittedName>
</protein>